<reference evidence="2" key="1">
    <citation type="journal article" date="2015" name="PLoS Genet.">
        <title>Genome Sequence and Transcriptome Analyses of Chrysochromulina tobin: Metabolic Tools for Enhanced Algal Fitness in the Prominent Order Prymnesiales (Haptophyceae).</title>
        <authorList>
            <person name="Hovde B.T."/>
            <person name="Deodato C.R."/>
            <person name="Hunsperger H.M."/>
            <person name="Ryken S.A."/>
            <person name="Yost W."/>
            <person name="Jha R.K."/>
            <person name="Patterson J."/>
            <person name="Monnat R.J. Jr."/>
            <person name="Barlow S.B."/>
            <person name="Starkenburg S.R."/>
            <person name="Cattolico R.A."/>
        </authorList>
    </citation>
    <scope>NUCLEOTIDE SEQUENCE</scope>
    <source>
        <strain evidence="2">CCMP291</strain>
    </source>
</reference>
<sequence>MLASAGVDSPSLDWPSDVLPVFGCFEMVRRRADGSVFTPVFMSCADAQAALDKARAADPERAANFEVDVVPLPELLKIAVSGEAKVPPRVVPPSSSMLFLQGKGKHHPAL</sequence>
<name>A0A0M0J6A4_9EUKA</name>
<accession>A0A0M0J6A4</accession>
<gene>
    <name evidence="1" type="ORF">Ctob_001077</name>
</gene>
<proteinExistence type="predicted"/>
<evidence type="ECO:0000313" key="2">
    <source>
        <dbReference type="Proteomes" id="UP000037460"/>
    </source>
</evidence>
<comment type="caution">
    <text evidence="1">The sequence shown here is derived from an EMBL/GenBank/DDBJ whole genome shotgun (WGS) entry which is preliminary data.</text>
</comment>
<keyword evidence="2" id="KW-1185">Reference proteome</keyword>
<organism evidence="1 2">
    <name type="scientific">Chrysochromulina tobinii</name>
    <dbReference type="NCBI Taxonomy" id="1460289"/>
    <lineage>
        <taxon>Eukaryota</taxon>
        <taxon>Haptista</taxon>
        <taxon>Haptophyta</taxon>
        <taxon>Prymnesiophyceae</taxon>
        <taxon>Prymnesiales</taxon>
        <taxon>Chrysochromulinaceae</taxon>
        <taxon>Chrysochromulina</taxon>
    </lineage>
</organism>
<dbReference type="Proteomes" id="UP000037460">
    <property type="component" value="Unassembled WGS sequence"/>
</dbReference>
<dbReference type="AlphaFoldDB" id="A0A0M0J6A4"/>
<protein>
    <submittedName>
        <fullName evidence="1">Uncharacterized protein</fullName>
    </submittedName>
</protein>
<evidence type="ECO:0000313" key="1">
    <source>
        <dbReference type="EMBL" id="KOO21763.1"/>
    </source>
</evidence>
<dbReference type="EMBL" id="JWZX01003336">
    <property type="protein sequence ID" value="KOO21763.1"/>
    <property type="molecule type" value="Genomic_DNA"/>
</dbReference>